<reference evidence="1 2" key="1">
    <citation type="submission" date="2021-06" db="EMBL/GenBank/DDBJ databases">
        <authorList>
            <person name="Sun Q."/>
            <person name="Li D."/>
        </authorList>
    </citation>
    <scope>NUCLEOTIDE SEQUENCE [LARGE SCALE GENOMIC DNA]</scope>
    <source>
        <strain evidence="1 2">MSJ-5</strain>
    </source>
</reference>
<evidence type="ECO:0000313" key="1">
    <source>
        <dbReference type="EMBL" id="MBU5677613.1"/>
    </source>
</evidence>
<proteinExistence type="predicted"/>
<name>A0ABS6G5G3_9FIRM</name>
<dbReference type="Proteomes" id="UP000779508">
    <property type="component" value="Unassembled WGS sequence"/>
</dbReference>
<protein>
    <submittedName>
        <fullName evidence="1">Phage scaffolding protein</fullName>
    </submittedName>
</protein>
<comment type="caution">
    <text evidence="1">The sequence shown here is derived from an EMBL/GenBank/DDBJ whole genome shotgun (WGS) entry which is preliminary data.</text>
</comment>
<accession>A0ABS6G5G3</accession>
<dbReference type="RefSeq" id="WP_216418459.1">
    <property type="nucleotide sequence ID" value="NZ_JAHLQK010000005.1"/>
</dbReference>
<sequence>MVSGFIKKKFDDINEERKHYKIQVNDLDKQLGVELVVVSEKPVVEESYRTAVEIYLATGEISV</sequence>
<dbReference type="EMBL" id="JAHLQK010000005">
    <property type="protein sequence ID" value="MBU5677613.1"/>
    <property type="molecule type" value="Genomic_DNA"/>
</dbReference>
<evidence type="ECO:0000313" key="2">
    <source>
        <dbReference type="Proteomes" id="UP000779508"/>
    </source>
</evidence>
<gene>
    <name evidence="1" type="ORF">KQI88_14410</name>
</gene>
<keyword evidence="2" id="KW-1185">Reference proteome</keyword>
<organism evidence="1 2">
    <name type="scientific">Alkaliphilus flagellatus</name>
    <dbReference type="NCBI Taxonomy" id="2841507"/>
    <lineage>
        <taxon>Bacteria</taxon>
        <taxon>Bacillati</taxon>
        <taxon>Bacillota</taxon>
        <taxon>Clostridia</taxon>
        <taxon>Peptostreptococcales</taxon>
        <taxon>Natronincolaceae</taxon>
        <taxon>Alkaliphilus</taxon>
    </lineage>
</organism>